<dbReference type="Proteomes" id="UP000712600">
    <property type="component" value="Unassembled WGS sequence"/>
</dbReference>
<comment type="caution">
    <text evidence="1">The sequence shown here is derived from an EMBL/GenBank/DDBJ whole genome shotgun (WGS) entry which is preliminary data.</text>
</comment>
<dbReference type="EMBL" id="QGKX02001290">
    <property type="protein sequence ID" value="KAF3540034.1"/>
    <property type="molecule type" value="Genomic_DNA"/>
</dbReference>
<name>A0A8S9QP62_BRACR</name>
<organism evidence="1 2">
    <name type="scientific">Brassica cretica</name>
    <name type="common">Mustard</name>
    <dbReference type="NCBI Taxonomy" id="69181"/>
    <lineage>
        <taxon>Eukaryota</taxon>
        <taxon>Viridiplantae</taxon>
        <taxon>Streptophyta</taxon>
        <taxon>Embryophyta</taxon>
        <taxon>Tracheophyta</taxon>
        <taxon>Spermatophyta</taxon>
        <taxon>Magnoliopsida</taxon>
        <taxon>eudicotyledons</taxon>
        <taxon>Gunneridae</taxon>
        <taxon>Pentapetalae</taxon>
        <taxon>rosids</taxon>
        <taxon>malvids</taxon>
        <taxon>Brassicales</taxon>
        <taxon>Brassicaceae</taxon>
        <taxon>Brassiceae</taxon>
        <taxon>Brassica</taxon>
    </lineage>
</organism>
<gene>
    <name evidence="1" type="ORF">F2Q69_00020123</name>
</gene>
<dbReference type="AlphaFoldDB" id="A0A8S9QP62"/>
<proteinExistence type="predicted"/>
<evidence type="ECO:0000313" key="2">
    <source>
        <dbReference type="Proteomes" id="UP000712600"/>
    </source>
</evidence>
<evidence type="ECO:0000313" key="1">
    <source>
        <dbReference type="EMBL" id="KAF3540034.1"/>
    </source>
</evidence>
<reference evidence="1" key="1">
    <citation type="submission" date="2019-12" db="EMBL/GenBank/DDBJ databases">
        <title>Genome sequencing and annotation of Brassica cretica.</title>
        <authorList>
            <person name="Studholme D.J."/>
            <person name="Sarris P."/>
        </authorList>
    </citation>
    <scope>NUCLEOTIDE SEQUENCE</scope>
    <source>
        <strain evidence="1">PFS-109/04</strain>
        <tissue evidence="1">Leaf</tissue>
    </source>
</reference>
<protein>
    <submittedName>
        <fullName evidence="1">Uncharacterized protein</fullName>
    </submittedName>
</protein>
<sequence>MVNEEFLRPQPCTATRATKEPLGKIARAAHQEIQSKHIKEMVVSNKFIVDYTLATAPVDFWGRETGISVAATNTYDGVENRANANKSRALQINQESLYIVKATRLHILPMSALRVEVFL</sequence>
<accession>A0A8S9QP62</accession>